<reference evidence="5" key="1">
    <citation type="submission" date="2017-02" db="UniProtKB">
        <authorList>
            <consortium name="WormBaseParasite"/>
        </authorList>
    </citation>
    <scope>IDENTIFICATION</scope>
</reference>
<proteinExistence type="inferred from homology"/>
<dbReference type="Gene3D" id="3.60.21.10">
    <property type="match status" value="1"/>
</dbReference>
<feature type="region of interest" description="Disordered" evidence="2">
    <location>
        <begin position="1"/>
        <end position="35"/>
    </location>
</feature>
<keyword evidence="4" id="KW-1185">Reference proteome</keyword>
<feature type="domain" description="Serine/threonine specific protein phosphatases" evidence="3">
    <location>
        <begin position="157"/>
        <end position="162"/>
    </location>
</feature>
<dbReference type="InterPro" id="IPR050341">
    <property type="entry name" value="PP1_catalytic_subunit"/>
</dbReference>
<evidence type="ECO:0000313" key="4">
    <source>
        <dbReference type="Proteomes" id="UP000038045"/>
    </source>
</evidence>
<dbReference type="GO" id="GO:0005634">
    <property type="term" value="C:nucleus"/>
    <property type="evidence" value="ECO:0007669"/>
    <property type="project" value="TreeGrafter"/>
</dbReference>
<evidence type="ECO:0000256" key="2">
    <source>
        <dbReference type="SAM" id="MobiDB-lite"/>
    </source>
</evidence>
<dbReference type="Pfam" id="PF00149">
    <property type="entry name" value="Metallophos"/>
    <property type="match status" value="1"/>
</dbReference>
<comment type="similarity">
    <text evidence="1">Belongs to the PPP phosphatase family.</text>
</comment>
<accession>A0A0N4ZZ63</accession>
<dbReference type="STRING" id="131310.A0A0N4ZZ63"/>
<dbReference type="InterPro" id="IPR006186">
    <property type="entry name" value="Ser/Thr-sp_prot-phosphatase"/>
</dbReference>
<protein>
    <recommendedName>
        <fullName evidence="1">Serine/threonine-protein phosphatase</fullName>
        <ecNumber evidence="1">3.1.3.16</ecNumber>
    </recommendedName>
</protein>
<dbReference type="WBParaSite" id="PTRK_0001407700.1">
    <property type="protein sequence ID" value="PTRK_0001407700.1"/>
    <property type="gene ID" value="PTRK_0001407700"/>
</dbReference>
<organism evidence="4 5">
    <name type="scientific">Parastrongyloides trichosuri</name>
    <name type="common">Possum-specific nematode worm</name>
    <dbReference type="NCBI Taxonomy" id="131310"/>
    <lineage>
        <taxon>Eukaryota</taxon>
        <taxon>Metazoa</taxon>
        <taxon>Ecdysozoa</taxon>
        <taxon>Nematoda</taxon>
        <taxon>Chromadorea</taxon>
        <taxon>Rhabditida</taxon>
        <taxon>Tylenchina</taxon>
        <taxon>Panagrolaimomorpha</taxon>
        <taxon>Strongyloidoidea</taxon>
        <taxon>Strongyloididae</taxon>
        <taxon>Parastrongyloides</taxon>
    </lineage>
</organism>
<sequence>MSEADNAKPSPTASQKEKALPKLTPAEKLKQSGYKEKTKDEIKKWLCEMVNRLVHEWRPALSTVLFTEEELIELCYRARETFWMSKICIDVNPPVIIVGDIHGQYEDLLAIMNFGGFPPMKKYVFLGDYVDRGPFSIECITLLFVFKVLYPLEITLLRGNHESRPVNMHYGFYLECKRRYSTALYDAFQWAFNCMPFCARVGGKILCMHGGIAEDLVDIEQLERVERPCEIPDLGVLADLTWADPDCGIQDYEESPRGAARIFGKRALENFLAKHKLELIVRGHQVVQDGFEFFADRKLVTIFSAPSYTGTHDNVAAVMNVDQNLIVSFTLFKNDAEERKTKDRVGKTEK</sequence>
<dbReference type="PANTHER" id="PTHR11668:SF477">
    <property type="entry name" value="SERINE_THREONINE-PROTEIN PHOSPHATASE"/>
    <property type="match status" value="1"/>
</dbReference>
<evidence type="ECO:0000313" key="5">
    <source>
        <dbReference type="WBParaSite" id="PTRK_0001407700.1"/>
    </source>
</evidence>
<dbReference type="AlphaFoldDB" id="A0A0N4ZZ63"/>
<dbReference type="PANTHER" id="PTHR11668">
    <property type="entry name" value="SERINE/THREONINE PROTEIN PHOSPHATASE"/>
    <property type="match status" value="1"/>
</dbReference>
<dbReference type="SMART" id="SM00156">
    <property type="entry name" value="PP2Ac"/>
    <property type="match status" value="1"/>
</dbReference>
<dbReference type="PRINTS" id="PR00114">
    <property type="entry name" value="STPHPHTASE"/>
</dbReference>
<evidence type="ECO:0000259" key="3">
    <source>
        <dbReference type="PROSITE" id="PS00125"/>
    </source>
</evidence>
<dbReference type="GO" id="GO:0004722">
    <property type="term" value="F:protein serine/threonine phosphatase activity"/>
    <property type="evidence" value="ECO:0007669"/>
    <property type="project" value="UniProtKB-EC"/>
</dbReference>
<keyword evidence="1" id="KW-0378">Hydrolase</keyword>
<evidence type="ECO:0000256" key="1">
    <source>
        <dbReference type="RuleBase" id="RU004273"/>
    </source>
</evidence>
<dbReference type="InterPro" id="IPR004843">
    <property type="entry name" value="Calcineurin-like_PHP"/>
</dbReference>
<dbReference type="Proteomes" id="UP000038045">
    <property type="component" value="Unplaced"/>
</dbReference>
<name>A0A0N4ZZ63_PARTI</name>
<comment type="catalytic activity">
    <reaction evidence="1">
        <text>O-phospho-L-threonyl-[protein] + H2O = L-threonyl-[protein] + phosphate</text>
        <dbReference type="Rhea" id="RHEA:47004"/>
        <dbReference type="Rhea" id="RHEA-COMP:11060"/>
        <dbReference type="Rhea" id="RHEA-COMP:11605"/>
        <dbReference type="ChEBI" id="CHEBI:15377"/>
        <dbReference type="ChEBI" id="CHEBI:30013"/>
        <dbReference type="ChEBI" id="CHEBI:43474"/>
        <dbReference type="ChEBI" id="CHEBI:61977"/>
        <dbReference type="EC" id="3.1.3.16"/>
    </reaction>
</comment>
<dbReference type="EC" id="3.1.3.16" evidence="1"/>
<dbReference type="GO" id="GO:0005737">
    <property type="term" value="C:cytoplasm"/>
    <property type="evidence" value="ECO:0007669"/>
    <property type="project" value="TreeGrafter"/>
</dbReference>
<dbReference type="PROSITE" id="PS00125">
    <property type="entry name" value="SER_THR_PHOSPHATASE"/>
    <property type="match status" value="1"/>
</dbReference>
<dbReference type="SUPFAM" id="SSF56300">
    <property type="entry name" value="Metallo-dependent phosphatases"/>
    <property type="match status" value="1"/>
</dbReference>
<dbReference type="InterPro" id="IPR029052">
    <property type="entry name" value="Metallo-depent_PP-like"/>
</dbReference>
<feature type="compositionally biased region" description="Basic and acidic residues" evidence="2">
    <location>
        <begin position="15"/>
        <end position="35"/>
    </location>
</feature>